<dbReference type="RefSeq" id="XP_005851398.1">
    <property type="nucleotide sequence ID" value="XM_005851336.1"/>
</dbReference>
<dbReference type="Pfam" id="PF01266">
    <property type="entry name" value="DAO"/>
    <property type="match status" value="1"/>
</dbReference>
<feature type="domain" description="FAD dependent oxidoreductase" evidence="4">
    <location>
        <begin position="298"/>
        <end position="759"/>
    </location>
</feature>
<comment type="subcellular location">
    <subcellularLocation>
        <location evidence="1">Membrane</location>
    </subcellularLocation>
</comment>
<sequence>MVRTVELDASVPGFRAQDLFELVYGGGGAFLRHFHRLVNKDPDASVGEWDGDQRTVSFTTPVDAPAMIKRLIGMDVIRVVETQRRAFGPDGSATLTSEPVPDMPGGAKFSTLAVLAFSDAPGGSACQIRAVVTCTAGGPYGLTGTIESFMAEAGKKSLQDFLDAVQAYAQAPEAAAAAAVAAVPQVPTAAAVTALPVAAAVAEPPAAPAVAAAPAAAAAAAAPATAAAAAGQPEEQFYDALELPQPQLAPSGDRLLYEQTVLLYLRYLTRWGHCAATSAAACDAAGSNPVQHSGPPRRVAVIGGGFAGLAVSWHLLAAARAAGAPMQLQLFDAFGLGAGGSGAAAGLLHPYTPRGKMLWRGLEAFQEATALLAAAEAAAAAAGAPAARAAGIRQPFAWRHGMLRPARSAKQASDIARFLQADPGAAAATRAEAVTDAAALAALVPGLQPRQLMPDEQAEPAPAAGAAAGRKQRREQQHRQQLQQEQQAAGRPALGLMVQGGATVHPASYMAALWLACEQAAAQAGAGVTATLSRQAVPSLARLQAAAGPFDAVVVAAGAAIGSIDELRGVLPLELCHGYSLDMRPGGSGSWARSDEGGSNEGGSEHRGTSYPAGAPSLLGSPYLAAHGGDSLVVGATKRYGLSAAEAFEQCSRPLEGDPAAAAAAAGALLPAAAQLWPPLGGWRVEAVRAGVRALPTRGADGSIPYAGRLPLGLAGTEQQQEEQGKQVCQQQQPSCWVIGGLGARGLVYHAWLGRLVAAAVLAGSEGGLPRELLRWKQQAAGDG</sequence>
<feature type="region of interest" description="Disordered" evidence="3">
    <location>
        <begin position="586"/>
        <end position="612"/>
    </location>
</feature>
<protein>
    <submittedName>
        <fullName evidence="6">Uncharacterized protein</fullName>
    </submittedName>
</protein>
<feature type="region of interest" description="Disordered" evidence="3">
    <location>
        <begin position="455"/>
        <end position="488"/>
    </location>
</feature>
<dbReference type="Gene3D" id="3.50.50.60">
    <property type="entry name" value="FAD/NAD(P)-binding domain"/>
    <property type="match status" value="2"/>
</dbReference>
<feature type="domain" description="VASt" evidence="5">
    <location>
        <begin position="15"/>
        <end position="134"/>
    </location>
</feature>
<dbReference type="eggNOG" id="ENOG502QQBA">
    <property type="taxonomic scope" value="Eukaryota"/>
</dbReference>
<gene>
    <name evidence="6" type="ORF">CHLNCDRAFT_137647</name>
</gene>
<organism evidence="7">
    <name type="scientific">Chlorella variabilis</name>
    <name type="common">Green alga</name>
    <dbReference type="NCBI Taxonomy" id="554065"/>
    <lineage>
        <taxon>Eukaryota</taxon>
        <taxon>Viridiplantae</taxon>
        <taxon>Chlorophyta</taxon>
        <taxon>core chlorophytes</taxon>
        <taxon>Trebouxiophyceae</taxon>
        <taxon>Chlorellales</taxon>
        <taxon>Chlorellaceae</taxon>
        <taxon>Chlorella clade</taxon>
        <taxon>Chlorella</taxon>
    </lineage>
</organism>
<dbReference type="OrthoDB" id="547145at2759"/>
<evidence type="ECO:0000256" key="3">
    <source>
        <dbReference type="SAM" id="MobiDB-lite"/>
    </source>
</evidence>
<dbReference type="InParanoid" id="E1Z463"/>
<feature type="compositionally biased region" description="Low complexity" evidence="3">
    <location>
        <begin position="459"/>
        <end position="469"/>
    </location>
</feature>
<evidence type="ECO:0000256" key="1">
    <source>
        <dbReference type="ARBA" id="ARBA00004370"/>
    </source>
</evidence>
<proteinExistence type="predicted"/>
<dbReference type="SUPFAM" id="SSF51971">
    <property type="entry name" value="Nucleotide-binding domain"/>
    <property type="match status" value="1"/>
</dbReference>
<dbReference type="PANTHER" id="PTHR13847:SF261">
    <property type="entry name" value="FAD-DEPENDENT OXIDOREDUCTASE FAMILY PROTEIN"/>
    <property type="match status" value="1"/>
</dbReference>
<accession>E1Z463</accession>
<evidence type="ECO:0000256" key="2">
    <source>
        <dbReference type="ARBA" id="ARBA00023136"/>
    </source>
</evidence>
<keyword evidence="7" id="KW-1185">Reference proteome</keyword>
<reference evidence="6 7" key="1">
    <citation type="journal article" date="2010" name="Plant Cell">
        <title>The Chlorella variabilis NC64A genome reveals adaptation to photosymbiosis, coevolution with viruses, and cryptic sex.</title>
        <authorList>
            <person name="Blanc G."/>
            <person name="Duncan G."/>
            <person name="Agarkova I."/>
            <person name="Borodovsky M."/>
            <person name="Gurnon J."/>
            <person name="Kuo A."/>
            <person name="Lindquist E."/>
            <person name="Lucas S."/>
            <person name="Pangilinan J."/>
            <person name="Polle J."/>
            <person name="Salamov A."/>
            <person name="Terry A."/>
            <person name="Yamada T."/>
            <person name="Dunigan D.D."/>
            <person name="Grigoriev I.V."/>
            <person name="Claverie J.M."/>
            <person name="Van Etten J.L."/>
        </authorList>
    </citation>
    <scope>NUCLEOTIDE SEQUENCE [LARGE SCALE GENOMIC DNA]</scope>
    <source>
        <strain evidence="6 7">NC64A</strain>
    </source>
</reference>
<keyword evidence="2" id="KW-0472">Membrane</keyword>
<dbReference type="GO" id="GO:0016020">
    <property type="term" value="C:membrane"/>
    <property type="evidence" value="ECO:0007669"/>
    <property type="project" value="UniProtKB-SubCell"/>
</dbReference>
<evidence type="ECO:0000313" key="7">
    <source>
        <dbReference type="Proteomes" id="UP000008141"/>
    </source>
</evidence>
<evidence type="ECO:0000259" key="4">
    <source>
        <dbReference type="Pfam" id="PF01266"/>
    </source>
</evidence>
<name>E1Z463_CHLVA</name>
<dbReference type="InterPro" id="IPR006076">
    <property type="entry name" value="FAD-dep_OxRdtase"/>
</dbReference>
<dbReference type="InterPro" id="IPR036188">
    <property type="entry name" value="FAD/NAD-bd_sf"/>
</dbReference>
<dbReference type="Proteomes" id="UP000008141">
    <property type="component" value="Unassembled WGS sequence"/>
</dbReference>
<dbReference type="STRING" id="554065.E1Z463"/>
<dbReference type="GO" id="GO:0005737">
    <property type="term" value="C:cytoplasm"/>
    <property type="evidence" value="ECO:0007669"/>
    <property type="project" value="TreeGrafter"/>
</dbReference>
<dbReference type="FunCoup" id="E1Z463">
    <property type="interactions" value="26"/>
</dbReference>
<dbReference type="KEGG" id="cvr:CHLNCDRAFT_137647"/>
<dbReference type="OMA" id="PWWLVAG"/>
<dbReference type="InterPro" id="IPR031968">
    <property type="entry name" value="VASt"/>
</dbReference>
<dbReference type="Gene3D" id="3.30.9.10">
    <property type="entry name" value="D-Amino Acid Oxidase, subunit A, domain 2"/>
    <property type="match status" value="2"/>
</dbReference>
<dbReference type="Pfam" id="PF16016">
    <property type="entry name" value="VASt"/>
    <property type="match status" value="1"/>
</dbReference>
<evidence type="ECO:0000313" key="6">
    <source>
        <dbReference type="EMBL" id="EFN59296.1"/>
    </source>
</evidence>
<dbReference type="PANTHER" id="PTHR13847">
    <property type="entry name" value="SARCOSINE DEHYDROGENASE-RELATED"/>
    <property type="match status" value="1"/>
</dbReference>
<dbReference type="AlphaFoldDB" id="E1Z463"/>
<dbReference type="EMBL" id="GL433836">
    <property type="protein sequence ID" value="EFN59296.1"/>
    <property type="molecule type" value="Genomic_DNA"/>
</dbReference>
<evidence type="ECO:0000259" key="5">
    <source>
        <dbReference type="Pfam" id="PF16016"/>
    </source>
</evidence>
<dbReference type="GeneID" id="17358861"/>